<dbReference type="InParanoid" id="A0A1W4XNS6"/>
<dbReference type="OrthoDB" id="413361at2759"/>
<evidence type="ECO:0000313" key="2">
    <source>
        <dbReference type="RefSeq" id="XP_018334422.1"/>
    </source>
</evidence>
<evidence type="ECO:0000313" key="1">
    <source>
        <dbReference type="Proteomes" id="UP000192223"/>
    </source>
</evidence>
<dbReference type="SUPFAM" id="SSF53850">
    <property type="entry name" value="Periplasmic binding protein-like II"/>
    <property type="match status" value="1"/>
</dbReference>
<accession>A0A1W4XNS6</accession>
<sequence length="121" mass="14018">MSGVVFKTIAVLVNKFEGELEEYILKENNYRVDSRTKFHSVLMNHCKEIYNFSLNFSLTDSWGFKLANGSFDGMTGALQRKEVDFGGSVLFLKKDRVYVISHGRSTWLLRYEIISYNICKL</sequence>
<dbReference type="AlphaFoldDB" id="A0A1W4XNS6"/>
<reference evidence="2" key="1">
    <citation type="submission" date="2025-08" db="UniProtKB">
        <authorList>
            <consortium name="RefSeq"/>
        </authorList>
    </citation>
    <scope>IDENTIFICATION</scope>
    <source>
        <tissue evidence="2">Entire body</tissue>
    </source>
</reference>
<dbReference type="STRING" id="224129.A0A1W4XNS6"/>
<dbReference type="RefSeq" id="XP_018334422.1">
    <property type="nucleotide sequence ID" value="XM_018478920.2"/>
</dbReference>
<dbReference type="Proteomes" id="UP000192223">
    <property type="component" value="Unplaced"/>
</dbReference>
<dbReference type="Gene3D" id="3.40.190.10">
    <property type="entry name" value="Periplasmic binding protein-like II"/>
    <property type="match status" value="1"/>
</dbReference>
<gene>
    <name evidence="2" type="primary">LOC108743369</name>
</gene>
<dbReference type="KEGG" id="apln:108743369"/>
<name>A0A1W4XNS6_AGRPL</name>
<protein>
    <submittedName>
        <fullName evidence="2">Uncharacterized protein LOC108743369</fullName>
    </submittedName>
</protein>
<keyword evidence="1" id="KW-1185">Reference proteome</keyword>
<dbReference type="GeneID" id="108743369"/>
<proteinExistence type="predicted"/>
<organism evidence="1 2">
    <name type="scientific">Agrilus planipennis</name>
    <name type="common">Emerald ash borer</name>
    <name type="synonym">Agrilus marcopoli</name>
    <dbReference type="NCBI Taxonomy" id="224129"/>
    <lineage>
        <taxon>Eukaryota</taxon>
        <taxon>Metazoa</taxon>
        <taxon>Ecdysozoa</taxon>
        <taxon>Arthropoda</taxon>
        <taxon>Hexapoda</taxon>
        <taxon>Insecta</taxon>
        <taxon>Pterygota</taxon>
        <taxon>Neoptera</taxon>
        <taxon>Endopterygota</taxon>
        <taxon>Coleoptera</taxon>
        <taxon>Polyphaga</taxon>
        <taxon>Elateriformia</taxon>
        <taxon>Buprestoidea</taxon>
        <taxon>Buprestidae</taxon>
        <taxon>Agrilinae</taxon>
        <taxon>Agrilus</taxon>
    </lineage>
</organism>